<dbReference type="Proteomes" id="UP000827976">
    <property type="component" value="Chromosome 19"/>
</dbReference>
<protein>
    <submittedName>
        <fullName evidence="1">Anaphase-promoting complex (APC) subunit 11 protein</fullName>
    </submittedName>
</protein>
<gene>
    <name evidence="1" type="ORF">IHE45_19G082000</name>
</gene>
<accession>A0ACB7TZM4</accession>
<reference evidence="2" key="1">
    <citation type="journal article" date="2022" name="Nat. Commun.">
        <title>Chromosome evolution and the genetic basis of agronomically important traits in greater yam.</title>
        <authorList>
            <person name="Bredeson J.V."/>
            <person name="Lyons J.B."/>
            <person name="Oniyinde I.O."/>
            <person name="Okereke N.R."/>
            <person name="Kolade O."/>
            <person name="Nnabue I."/>
            <person name="Nwadili C.O."/>
            <person name="Hribova E."/>
            <person name="Parker M."/>
            <person name="Nwogha J."/>
            <person name="Shu S."/>
            <person name="Carlson J."/>
            <person name="Kariba R."/>
            <person name="Muthemba S."/>
            <person name="Knop K."/>
            <person name="Barton G.J."/>
            <person name="Sherwood A.V."/>
            <person name="Lopez-Montes A."/>
            <person name="Asiedu R."/>
            <person name="Jamnadass R."/>
            <person name="Muchugi A."/>
            <person name="Goodstein D."/>
            <person name="Egesi C.N."/>
            <person name="Featherston J."/>
            <person name="Asfaw A."/>
            <person name="Simpson G.G."/>
            <person name="Dolezel J."/>
            <person name="Hendre P.S."/>
            <person name="Van Deynze A."/>
            <person name="Kumar P.L."/>
            <person name="Obidiegwu J.E."/>
            <person name="Bhattacharjee R."/>
            <person name="Rokhsar D.S."/>
        </authorList>
    </citation>
    <scope>NUCLEOTIDE SEQUENCE [LARGE SCALE GENOMIC DNA]</scope>
    <source>
        <strain evidence="2">cv. TDa95/00328</strain>
    </source>
</reference>
<sequence>MGFPTSYSPMFLPRFFIPLAFLLAFVRRLLIAVFHFIGLSNLLLLHSIDQSPQPQSPPFFFPSLSALLIQESLPVLHFDDLRHHPGYAGAESCAVCLHDFEGSAEVRRLHNCRHVFHRCCLDRWIELDQCSCPLCRSSLIPSDPDDAFFGRRL</sequence>
<keyword evidence="2" id="KW-1185">Reference proteome</keyword>
<proteinExistence type="predicted"/>
<organism evidence="1 2">
    <name type="scientific">Dioscorea alata</name>
    <name type="common">Purple yam</name>
    <dbReference type="NCBI Taxonomy" id="55571"/>
    <lineage>
        <taxon>Eukaryota</taxon>
        <taxon>Viridiplantae</taxon>
        <taxon>Streptophyta</taxon>
        <taxon>Embryophyta</taxon>
        <taxon>Tracheophyta</taxon>
        <taxon>Spermatophyta</taxon>
        <taxon>Magnoliopsida</taxon>
        <taxon>Liliopsida</taxon>
        <taxon>Dioscoreales</taxon>
        <taxon>Dioscoreaceae</taxon>
        <taxon>Dioscorea</taxon>
    </lineage>
</organism>
<evidence type="ECO:0000313" key="2">
    <source>
        <dbReference type="Proteomes" id="UP000827976"/>
    </source>
</evidence>
<name>A0ACB7TZM4_DIOAL</name>
<dbReference type="EMBL" id="CM037029">
    <property type="protein sequence ID" value="KAH7653473.1"/>
    <property type="molecule type" value="Genomic_DNA"/>
</dbReference>
<evidence type="ECO:0000313" key="1">
    <source>
        <dbReference type="EMBL" id="KAH7653473.1"/>
    </source>
</evidence>
<comment type="caution">
    <text evidence="1">The sequence shown here is derived from an EMBL/GenBank/DDBJ whole genome shotgun (WGS) entry which is preliminary data.</text>
</comment>